<evidence type="ECO:0000313" key="5">
    <source>
        <dbReference type="Proteomes" id="UP000235392"/>
    </source>
</evidence>
<name>A0A2N5UUE1_9BASI</name>
<dbReference type="EMBL" id="PGCI01000993">
    <property type="protein sequence ID" value="PLW09747.1"/>
    <property type="molecule type" value="Genomic_DNA"/>
</dbReference>
<dbReference type="EMBL" id="PGCI01000090">
    <property type="protein sequence ID" value="PLW41381.1"/>
    <property type="molecule type" value="Genomic_DNA"/>
</dbReference>
<dbReference type="Proteomes" id="UP000235392">
    <property type="component" value="Unassembled WGS sequence"/>
</dbReference>
<comment type="caution">
    <text evidence="4">The sequence shown here is derived from an EMBL/GenBank/DDBJ whole genome shotgun (WGS) entry which is preliminary data.</text>
</comment>
<feature type="signal peptide" evidence="2">
    <location>
        <begin position="1"/>
        <end position="25"/>
    </location>
</feature>
<keyword evidence="2" id="KW-0732">Signal</keyword>
<evidence type="ECO:0008006" key="6">
    <source>
        <dbReference type="Google" id="ProtNLM"/>
    </source>
</evidence>
<gene>
    <name evidence="4" type="ORF">PCASD_08885</name>
    <name evidence="3" type="ORF">PCASD_22588</name>
</gene>
<evidence type="ECO:0000313" key="4">
    <source>
        <dbReference type="EMBL" id="PLW41381.1"/>
    </source>
</evidence>
<accession>A0A2N5UUE1</accession>
<proteinExistence type="predicted"/>
<evidence type="ECO:0000256" key="2">
    <source>
        <dbReference type="SAM" id="SignalP"/>
    </source>
</evidence>
<protein>
    <recommendedName>
        <fullName evidence="6">Secreted protein</fullName>
    </recommendedName>
</protein>
<feature type="region of interest" description="Disordered" evidence="1">
    <location>
        <begin position="44"/>
        <end position="80"/>
    </location>
</feature>
<sequence>MYTQAVRIHLFVFFFGCLLIMVSQSRPLTGSNTAKNFLLEGRSHWAPSVPDAGPLRRRQTPAGEAKPANLKNKRPNIEIR</sequence>
<organism evidence="4 5">
    <name type="scientific">Puccinia coronata f. sp. avenae</name>
    <dbReference type="NCBI Taxonomy" id="200324"/>
    <lineage>
        <taxon>Eukaryota</taxon>
        <taxon>Fungi</taxon>
        <taxon>Dikarya</taxon>
        <taxon>Basidiomycota</taxon>
        <taxon>Pucciniomycotina</taxon>
        <taxon>Pucciniomycetes</taxon>
        <taxon>Pucciniales</taxon>
        <taxon>Pucciniaceae</taxon>
        <taxon>Puccinia</taxon>
    </lineage>
</organism>
<reference evidence="4 5" key="1">
    <citation type="submission" date="2017-11" db="EMBL/GenBank/DDBJ databases">
        <title>De novo assembly and phasing of dikaryotic genomes from two isolates of Puccinia coronata f. sp. avenae, the causal agent of oat crown rust.</title>
        <authorList>
            <person name="Miller M.E."/>
            <person name="Zhang Y."/>
            <person name="Omidvar V."/>
            <person name="Sperschneider J."/>
            <person name="Schwessinger B."/>
            <person name="Raley C."/>
            <person name="Palmer J.M."/>
            <person name="Garnica D."/>
            <person name="Upadhyaya N."/>
            <person name="Rathjen J."/>
            <person name="Taylor J.M."/>
            <person name="Park R.F."/>
            <person name="Dodds P.N."/>
            <person name="Hirsch C.D."/>
            <person name="Kianian S.F."/>
            <person name="Figueroa M."/>
        </authorList>
    </citation>
    <scope>NUCLEOTIDE SEQUENCE [LARGE SCALE GENOMIC DNA]</scope>
    <source>
        <strain evidence="4">12SD80</strain>
    </source>
</reference>
<feature type="chain" id="PRO_5014563630" description="Secreted protein" evidence="2">
    <location>
        <begin position="26"/>
        <end position="80"/>
    </location>
</feature>
<dbReference type="AlphaFoldDB" id="A0A2N5UUE1"/>
<evidence type="ECO:0000256" key="1">
    <source>
        <dbReference type="SAM" id="MobiDB-lite"/>
    </source>
</evidence>
<evidence type="ECO:0000313" key="3">
    <source>
        <dbReference type="EMBL" id="PLW09747.1"/>
    </source>
</evidence>